<proteinExistence type="predicted"/>
<reference evidence="1" key="1">
    <citation type="submission" date="2017-05" db="UniProtKB">
        <authorList>
            <consortium name="EnsemblMetazoa"/>
        </authorList>
    </citation>
    <scope>IDENTIFICATION</scope>
</reference>
<dbReference type="AlphaFoldDB" id="A0A1X7TUF1"/>
<protein>
    <submittedName>
        <fullName evidence="1">Uncharacterized protein</fullName>
    </submittedName>
</protein>
<dbReference type="InParanoid" id="A0A1X7TUF1"/>
<accession>A0A1X7TUF1</accession>
<name>A0A1X7TUF1_AMPQE</name>
<evidence type="ECO:0000313" key="1">
    <source>
        <dbReference type="EnsemblMetazoa" id="Aqu2.1.18682_001"/>
    </source>
</evidence>
<sequence>LQETVGSMCSSSLSLSILQDPVASEGSGTLMSVSDPE</sequence>
<organism evidence="1">
    <name type="scientific">Amphimedon queenslandica</name>
    <name type="common">Sponge</name>
    <dbReference type="NCBI Taxonomy" id="400682"/>
    <lineage>
        <taxon>Eukaryota</taxon>
        <taxon>Metazoa</taxon>
        <taxon>Porifera</taxon>
        <taxon>Demospongiae</taxon>
        <taxon>Heteroscleromorpha</taxon>
        <taxon>Haplosclerida</taxon>
        <taxon>Niphatidae</taxon>
        <taxon>Amphimedon</taxon>
    </lineage>
</organism>
<dbReference type="EnsemblMetazoa" id="Aqu2.1.18682_001">
    <property type="protein sequence ID" value="Aqu2.1.18682_001"/>
    <property type="gene ID" value="Aqu2.1.18682"/>
</dbReference>